<dbReference type="Pfam" id="PF26530">
    <property type="entry name" value="NTF2_3"/>
    <property type="match status" value="1"/>
</dbReference>
<proteinExistence type="predicted"/>
<dbReference type="Proteomes" id="UP000829354">
    <property type="component" value="Chromosome I"/>
</dbReference>
<dbReference type="InterPro" id="IPR058721">
    <property type="entry name" value="NTF2_3"/>
</dbReference>
<feature type="signal peptide" evidence="1">
    <location>
        <begin position="1"/>
        <end position="19"/>
    </location>
</feature>
<sequence>MSIFKTILIAILCCSSVSCAPRTRNDSSVHFMEEYFKTLNHAILAKDLTTLPALLDDNFYLMPCNGAKYGKPMRKEEFLDAILDLPDNTAPLIEIQWSEYCNEKNPSIFCIRFRLMITGFGERFDVQSSYKHPYWRGGETGRSLGDVKDNDQQNSLIWKADLSGGSNGDRNVSMKFKNAPSAALSTFSQILKIVTSTMDSTNFPGDVDGLRLEISENLIVFSVGVLGFGVGLAAS</sequence>
<gene>
    <name evidence="3" type="ORF">L5515_000283</name>
</gene>
<protein>
    <recommendedName>
        <fullName evidence="2">NTF2-like domain-containing protein</fullName>
    </recommendedName>
</protein>
<feature type="chain" id="PRO_5041909159" description="NTF2-like domain-containing protein" evidence="1">
    <location>
        <begin position="20"/>
        <end position="235"/>
    </location>
</feature>
<dbReference type="EMBL" id="CP092620">
    <property type="protein sequence ID" value="UMM10579.1"/>
    <property type="molecule type" value="Genomic_DNA"/>
</dbReference>
<evidence type="ECO:0000313" key="3">
    <source>
        <dbReference type="EMBL" id="UMM10579.1"/>
    </source>
</evidence>
<evidence type="ECO:0000259" key="2">
    <source>
        <dbReference type="Pfam" id="PF26530"/>
    </source>
</evidence>
<dbReference type="PROSITE" id="PS51257">
    <property type="entry name" value="PROKAR_LIPOPROTEIN"/>
    <property type="match status" value="1"/>
</dbReference>
<organism evidence="3 4">
    <name type="scientific">Caenorhabditis briggsae</name>
    <dbReference type="NCBI Taxonomy" id="6238"/>
    <lineage>
        <taxon>Eukaryota</taxon>
        <taxon>Metazoa</taxon>
        <taxon>Ecdysozoa</taxon>
        <taxon>Nematoda</taxon>
        <taxon>Chromadorea</taxon>
        <taxon>Rhabditida</taxon>
        <taxon>Rhabditina</taxon>
        <taxon>Rhabditomorpha</taxon>
        <taxon>Rhabditoidea</taxon>
        <taxon>Rhabditidae</taxon>
        <taxon>Peloderinae</taxon>
        <taxon>Caenorhabditis</taxon>
    </lineage>
</organism>
<feature type="domain" description="NTF2-like" evidence="2">
    <location>
        <begin position="32"/>
        <end position="132"/>
    </location>
</feature>
<dbReference type="AlphaFoldDB" id="A0AAE9DZI7"/>
<accession>A0AAE9DZI7</accession>
<keyword evidence="4" id="KW-1185">Reference proteome</keyword>
<evidence type="ECO:0000313" key="4">
    <source>
        <dbReference type="Proteomes" id="UP000829354"/>
    </source>
</evidence>
<evidence type="ECO:0000256" key="1">
    <source>
        <dbReference type="SAM" id="SignalP"/>
    </source>
</evidence>
<keyword evidence="1" id="KW-0732">Signal</keyword>
<reference evidence="3 4" key="1">
    <citation type="submission" date="2022-04" db="EMBL/GenBank/DDBJ databases">
        <title>Chromosome-level reference genomes for two strains of Caenorhabditis briggsae: an improved platform for comparative genomics.</title>
        <authorList>
            <person name="Stevens L."/>
            <person name="Andersen E."/>
        </authorList>
    </citation>
    <scope>NUCLEOTIDE SEQUENCE [LARGE SCALE GENOMIC DNA]</scope>
    <source>
        <strain evidence="3">VX34</strain>
        <tissue evidence="3">Whole-organism</tissue>
    </source>
</reference>
<name>A0AAE9DZI7_CAEBR</name>